<gene>
    <name evidence="1" type="primary">AUGUSTUS-3.0.2_31687</name>
    <name evidence="1" type="ORF">TcasGA2_TC031687</name>
</gene>
<keyword evidence="2" id="KW-1185">Reference proteome</keyword>
<sequence length="34" mass="4123">MLVMFASNLLNFLTLLQRSSRENFKIEQNYKLFI</sequence>
<dbReference type="Proteomes" id="UP000007266">
    <property type="component" value="Unassembled WGS sequence"/>
</dbReference>
<reference evidence="1 2" key="2">
    <citation type="journal article" date="2010" name="Nucleic Acids Res.">
        <title>BeetleBase in 2010: revisions to provide comprehensive genomic information for Tribolium castaneum.</title>
        <authorList>
            <person name="Kim H.S."/>
            <person name="Murphy T."/>
            <person name="Xia J."/>
            <person name="Caragea D."/>
            <person name="Park Y."/>
            <person name="Beeman R.W."/>
            <person name="Lorenzen M.D."/>
            <person name="Butcher S."/>
            <person name="Manak J.R."/>
            <person name="Brown S.J."/>
        </authorList>
    </citation>
    <scope>NUCLEOTIDE SEQUENCE [LARGE SCALE GENOMIC DNA]</scope>
    <source>
        <strain evidence="1 2">Georgia GA2</strain>
    </source>
</reference>
<accession>A0A139W8Q1</accession>
<dbReference type="InParanoid" id="A0A139W8Q1"/>
<dbReference type="EMBL" id="KQ973114">
    <property type="protein sequence ID" value="KXZ75659.1"/>
    <property type="molecule type" value="Genomic_DNA"/>
</dbReference>
<name>A0A139W8Q1_TRICA</name>
<evidence type="ECO:0000313" key="1">
    <source>
        <dbReference type="EMBL" id="KXZ75659.1"/>
    </source>
</evidence>
<organism evidence="1 2">
    <name type="scientific">Tribolium castaneum</name>
    <name type="common">Red flour beetle</name>
    <dbReference type="NCBI Taxonomy" id="7070"/>
    <lineage>
        <taxon>Eukaryota</taxon>
        <taxon>Metazoa</taxon>
        <taxon>Ecdysozoa</taxon>
        <taxon>Arthropoda</taxon>
        <taxon>Hexapoda</taxon>
        <taxon>Insecta</taxon>
        <taxon>Pterygota</taxon>
        <taxon>Neoptera</taxon>
        <taxon>Endopterygota</taxon>
        <taxon>Coleoptera</taxon>
        <taxon>Polyphaga</taxon>
        <taxon>Cucujiformia</taxon>
        <taxon>Tenebrionidae</taxon>
        <taxon>Tenebrionidae incertae sedis</taxon>
        <taxon>Tribolium</taxon>
    </lineage>
</organism>
<proteinExistence type="predicted"/>
<dbReference type="AlphaFoldDB" id="A0A139W8Q1"/>
<evidence type="ECO:0000313" key="2">
    <source>
        <dbReference type="Proteomes" id="UP000007266"/>
    </source>
</evidence>
<protein>
    <submittedName>
        <fullName evidence="1">Uncharacterized protein</fullName>
    </submittedName>
</protein>
<reference evidence="1 2" key="1">
    <citation type="journal article" date="2008" name="Nature">
        <title>The genome of the model beetle and pest Tribolium castaneum.</title>
        <authorList>
            <consortium name="Tribolium Genome Sequencing Consortium"/>
            <person name="Richards S."/>
            <person name="Gibbs R.A."/>
            <person name="Weinstock G.M."/>
            <person name="Brown S.J."/>
            <person name="Denell R."/>
            <person name="Beeman R.W."/>
            <person name="Gibbs R."/>
            <person name="Beeman R.W."/>
            <person name="Brown S.J."/>
            <person name="Bucher G."/>
            <person name="Friedrich M."/>
            <person name="Grimmelikhuijzen C.J."/>
            <person name="Klingler M."/>
            <person name="Lorenzen M."/>
            <person name="Richards S."/>
            <person name="Roth S."/>
            <person name="Schroder R."/>
            <person name="Tautz D."/>
            <person name="Zdobnov E.M."/>
            <person name="Muzny D."/>
            <person name="Gibbs R.A."/>
            <person name="Weinstock G.M."/>
            <person name="Attaway T."/>
            <person name="Bell S."/>
            <person name="Buhay C.J."/>
            <person name="Chandrabose M.N."/>
            <person name="Chavez D."/>
            <person name="Clerk-Blankenburg K.P."/>
            <person name="Cree A."/>
            <person name="Dao M."/>
            <person name="Davis C."/>
            <person name="Chacko J."/>
            <person name="Dinh H."/>
            <person name="Dugan-Rocha S."/>
            <person name="Fowler G."/>
            <person name="Garner T.T."/>
            <person name="Garnes J."/>
            <person name="Gnirke A."/>
            <person name="Hawes A."/>
            <person name="Hernandez J."/>
            <person name="Hines S."/>
            <person name="Holder M."/>
            <person name="Hume J."/>
            <person name="Jhangiani S.N."/>
            <person name="Joshi V."/>
            <person name="Khan Z.M."/>
            <person name="Jackson L."/>
            <person name="Kovar C."/>
            <person name="Kowis A."/>
            <person name="Lee S."/>
            <person name="Lewis L.R."/>
            <person name="Margolis J."/>
            <person name="Morgan M."/>
            <person name="Nazareth L.V."/>
            <person name="Nguyen N."/>
            <person name="Okwuonu G."/>
            <person name="Parker D."/>
            <person name="Richards S."/>
            <person name="Ruiz S.J."/>
            <person name="Santibanez J."/>
            <person name="Savard J."/>
            <person name="Scherer S.E."/>
            <person name="Schneider B."/>
            <person name="Sodergren E."/>
            <person name="Tautz D."/>
            <person name="Vattahil S."/>
            <person name="Villasana D."/>
            <person name="White C.S."/>
            <person name="Wright R."/>
            <person name="Park Y."/>
            <person name="Beeman R.W."/>
            <person name="Lord J."/>
            <person name="Oppert B."/>
            <person name="Lorenzen M."/>
            <person name="Brown S."/>
            <person name="Wang L."/>
            <person name="Savard J."/>
            <person name="Tautz D."/>
            <person name="Richards S."/>
            <person name="Weinstock G."/>
            <person name="Gibbs R.A."/>
            <person name="Liu Y."/>
            <person name="Worley K."/>
            <person name="Weinstock G."/>
            <person name="Elsik C.G."/>
            <person name="Reese J.T."/>
            <person name="Elhaik E."/>
            <person name="Landan G."/>
            <person name="Graur D."/>
            <person name="Arensburger P."/>
            <person name="Atkinson P."/>
            <person name="Beeman R.W."/>
            <person name="Beidler J."/>
            <person name="Brown S.J."/>
            <person name="Demuth J.P."/>
            <person name="Drury D.W."/>
            <person name="Du Y.Z."/>
            <person name="Fujiwara H."/>
            <person name="Lorenzen M."/>
            <person name="Maselli V."/>
            <person name="Osanai M."/>
            <person name="Park Y."/>
            <person name="Robertson H.M."/>
            <person name="Tu Z."/>
            <person name="Wang J.J."/>
            <person name="Wang S."/>
            <person name="Richards S."/>
            <person name="Song H."/>
            <person name="Zhang L."/>
            <person name="Sodergren E."/>
            <person name="Werner D."/>
            <person name="Stanke M."/>
            <person name="Morgenstern B."/>
            <person name="Solovyev V."/>
            <person name="Kosarev P."/>
            <person name="Brown G."/>
            <person name="Chen H.C."/>
            <person name="Ermolaeva O."/>
            <person name="Hlavina W."/>
            <person name="Kapustin Y."/>
            <person name="Kiryutin B."/>
            <person name="Kitts P."/>
            <person name="Maglott D."/>
            <person name="Pruitt K."/>
            <person name="Sapojnikov V."/>
            <person name="Souvorov A."/>
            <person name="Mackey A.J."/>
            <person name="Waterhouse R.M."/>
            <person name="Wyder S."/>
            <person name="Zdobnov E.M."/>
            <person name="Zdobnov E.M."/>
            <person name="Wyder S."/>
            <person name="Kriventseva E.V."/>
            <person name="Kadowaki T."/>
            <person name="Bork P."/>
            <person name="Aranda M."/>
            <person name="Bao R."/>
            <person name="Beermann A."/>
            <person name="Berns N."/>
            <person name="Bolognesi R."/>
            <person name="Bonneton F."/>
            <person name="Bopp D."/>
            <person name="Brown S.J."/>
            <person name="Bucher G."/>
            <person name="Butts T."/>
            <person name="Chaumot A."/>
            <person name="Denell R.E."/>
            <person name="Ferrier D.E."/>
            <person name="Friedrich M."/>
            <person name="Gordon C.M."/>
            <person name="Jindra M."/>
            <person name="Klingler M."/>
            <person name="Lan Q."/>
            <person name="Lattorff H.M."/>
            <person name="Laudet V."/>
            <person name="von Levetsow C."/>
            <person name="Liu Z."/>
            <person name="Lutz R."/>
            <person name="Lynch J.A."/>
            <person name="da Fonseca R.N."/>
            <person name="Posnien N."/>
            <person name="Reuter R."/>
            <person name="Roth S."/>
            <person name="Savard J."/>
            <person name="Schinko J.B."/>
            <person name="Schmitt C."/>
            <person name="Schoppmeier M."/>
            <person name="Schroder R."/>
            <person name="Shippy T.D."/>
            <person name="Simonnet F."/>
            <person name="Marques-Souza H."/>
            <person name="Tautz D."/>
            <person name="Tomoyasu Y."/>
            <person name="Trauner J."/>
            <person name="Van der Zee M."/>
            <person name="Vervoort M."/>
            <person name="Wittkopp N."/>
            <person name="Wimmer E.A."/>
            <person name="Yang X."/>
            <person name="Jones A.K."/>
            <person name="Sattelle D.B."/>
            <person name="Ebert P.R."/>
            <person name="Nelson D."/>
            <person name="Scott J.G."/>
            <person name="Beeman R.W."/>
            <person name="Muthukrishnan S."/>
            <person name="Kramer K.J."/>
            <person name="Arakane Y."/>
            <person name="Beeman R.W."/>
            <person name="Zhu Q."/>
            <person name="Hogenkamp D."/>
            <person name="Dixit R."/>
            <person name="Oppert B."/>
            <person name="Jiang H."/>
            <person name="Zou Z."/>
            <person name="Marshall J."/>
            <person name="Elpidina E."/>
            <person name="Vinokurov K."/>
            <person name="Oppert C."/>
            <person name="Zou Z."/>
            <person name="Evans J."/>
            <person name="Lu Z."/>
            <person name="Zhao P."/>
            <person name="Sumathipala N."/>
            <person name="Altincicek B."/>
            <person name="Vilcinskas A."/>
            <person name="Williams M."/>
            <person name="Hultmark D."/>
            <person name="Hetru C."/>
            <person name="Jiang H."/>
            <person name="Grimmelikhuijzen C.J."/>
            <person name="Hauser F."/>
            <person name="Cazzamali G."/>
            <person name="Williamson M."/>
            <person name="Park Y."/>
            <person name="Li B."/>
            <person name="Tanaka Y."/>
            <person name="Predel R."/>
            <person name="Neupert S."/>
            <person name="Schachtner J."/>
            <person name="Verleyen P."/>
            <person name="Raible F."/>
            <person name="Bork P."/>
            <person name="Friedrich M."/>
            <person name="Walden K.K."/>
            <person name="Robertson H.M."/>
            <person name="Angeli S."/>
            <person name="Foret S."/>
            <person name="Bucher G."/>
            <person name="Schuetz S."/>
            <person name="Maleszka R."/>
            <person name="Wimmer E.A."/>
            <person name="Beeman R.W."/>
            <person name="Lorenzen M."/>
            <person name="Tomoyasu Y."/>
            <person name="Miller S.C."/>
            <person name="Grossmann D."/>
            <person name="Bucher G."/>
        </authorList>
    </citation>
    <scope>NUCLEOTIDE SEQUENCE [LARGE SCALE GENOMIC DNA]</scope>
    <source>
        <strain evidence="1 2">Georgia GA2</strain>
    </source>
</reference>